<accession>A0A926E5R8</accession>
<dbReference type="EC" id="2.5.1.72" evidence="3 10"/>
<keyword evidence="12" id="KW-1185">Reference proteome</keyword>
<dbReference type="NCBIfam" id="TIGR00550">
    <property type="entry name" value="nadA"/>
    <property type="match status" value="1"/>
</dbReference>
<comment type="cofactor">
    <cofactor evidence="1">
        <name>[4Fe-4S] cluster</name>
        <dbReference type="ChEBI" id="CHEBI:49883"/>
    </cofactor>
</comment>
<evidence type="ECO:0000256" key="4">
    <source>
        <dbReference type="ARBA" id="ARBA00022485"/>
    </source>
</evidence>
<organism evidence="11 12">
    <name type="scientific">Fumia xinanensis</name>
    <dbReference type="NCBI Taxonomy" id="2763659"/>
    <lineage>
        <taxon>Bacteria</taxon>
        <taxon>Bacillati</taxon>
        <taxon>Bacillota</taxon>
        <taxon>Clostridia</taxon>
        <taxon>Eubacteriales</taxon>
        <taxon>Oscillospiraceae</taxon>
        <taxon>Fumia</taxon>
    </lineage>
</organism>
<proteinExistence type="predicted"/>
<comment type="caution">
    <text evidence="11">The sequence shown here is derived from an EMBL/GenBank/DDBJ whole genome shotgun (WGS) entry which is preliminary data.</text>
</comment>
<keyword evidence="9" id="KW-0411">Iron-sulfur</keyword>
<keyword evidence="8" id="KW-0408">Iron</keyword>
<evidence type="ECO:0000256" key="2">
    <source>
        <dbReference type="ARBA" id="ARBA00005065"/>
    </source>
</evidence>
<evidence type="ECO:0000256" key="7">
    <source>
        <dbReference type="ARBA" id="ARBA00022723"/>
    </source>
</evidence>
<dbReference type="AlphaFoldDB" id="A0A926E5R8"/>
<protein>
    <recommendedName>
        <fullName evidence="3 10">Quinolinate synthase</fullName>
        <ecNumber evidence="3 10">2.5.1.72</ecNumber>
    </recommendedName>
</protein>
<evidence type="ECO:0000256" key="9">
    <source>
        <dbReference type="ARBA" id="ARBA00023014"/>
    </source>
</evidence>
<dbReference type="SUPFAM" id="SSF142754">
    <property type="entry name" value="NadA-like"/>
    <property type="match status" value="1"/>
</dbReference>
<keyword evidence="5" id="KW-0662">Pyridine nucleotide biosynthesis</keyword>
<evidence type="ECO:0000313" key="11">
    <source>
        <dbReference type="EMBL" id="MBC8560213.1"/>
    </source>
</evidence>
<gene>
    <name evidence="11" type="primary">nadA</name>
    <name evidence="11" type="ORF">H8710_09050</name>
</gene>
<dbReference type="PANTHER" id="PTHR30573">
    <property type="entry name" value="QUINOLINATE SYNTHETASE A"/>
    <property type="match status" value="1"/>
</dbReference>
<dbReference type="GO" id="GO:0046872">
    <property type="term" value="F:metal ion binding"/>
    <property type="evidence" value="ECO:0007669"/>
    <property type="project" value="UniProtKB-KW"/>
</dbReference>
<dbReference type="InterPro" id="IPR036094">
    <property type="entry name" value="NadA_sf"/>
</dbReference>
<dbReference type="GO" id="GO:0051539">
    <property type="term" value="F:4 iron, 4 sulfur cluster binding"/>
    <property type="evidence" value="ECO:0007669"/>
    <property type="project" value="UniProtKB-KW"/>
</dbReference>
<name>A0A926E5R8_9FIRM</name>
<dbReference type="GO" id="GO:0008987">
    <property type="term" value="F:quinolinate synthetase A activity"/>
    <property type="evidence" value="ECO:0007669"/>
    <property type="project" value="UniProtKB-UniRule"/>
</dbReference>
<evidence type="ECO:0000256" key="8">
    <source>
        <dbReference type="ARBA" id="ARBA00023004"/>
    </source>
</evidence>
<evidence type="ECO:0000256" key="1">
    <source>
        <dbReference type="ARBA" id="ARBA00001966"/>
    </source>
</evidence>
<dbReference type="NCBIfam" id="NF006878">
    <property type="entry name" value="PRK09375.1-2"/>
    <property type="match status" value="1"/>
</dbReference>
<evidence type="ECO:0000256" key="3">
    <source>
        <dbReference type="ARBA" id="ARBA00012669"/>
    </source>
</evidence>
<keyword evidence="6" id="KW-0808">Transferase</keyword>
<dbReference type="Pfam" id="PF02445">
    <property type="entry name" value="NadA"/>
    <property type="match status" value="1"/>
</dbReference>
<reference evidence="11" key="1">
    <citation type="submission" date="2020-08" db="EMBL/GenBank/DDBJ databases">
        <title>Genome public.</title>
        <authorList>
            <person name="Liu C."/>
            <person name="Sun Q."/>
        </authorList>
    </citation>
    <scope>NUCLEOTIDE SEQUENCE</scope>
    <source>
        <strain evidence="11">NSJ-33</strain>
    </source>
</reference>
<dbReference type="InterPro" id="IPR003473">
    <property type="entry name" value="NadA"/>
</dbReference>
<comment type="pathway">
    <text evidence="2">Cofactor biosynthesis; NAD(+) biosynthesis; quinolinate from iminoaspartate: step 1/1.</text>
</comment>
<evidence type="ECO:0000256" key="6">
    <source>
        <dbReference type="ARBA" id="ARBA00022679"/>
    </source>
</evidence>
<evidence type="ECO:0000256" key="5">
    <source>
        <dbReference type="ARBA" id="ARBA00022642"/>
    </source>
</evidence>
<dbReference type="GO" id="GO:0005829">
    <property type="term" value="C:cytosol"/>
    <property type="evidence" value="ECO:0007669"/>
    <property type="project" value="TreeGrafter"/>
</dbReference>
<evidence type="ECO:0000313" key="12">
    <source>
        <dbReference type="Proteomes" id="UP000610760"/>
    </source>
</evidence>
<keyword evidence="7" id="KW-0479">Metal-binding</keyword>
<sequence>MTVQQLQEEIRRLKKETGAVILAHSYQTPDILEIADHTGDSYKLSTVAAELSENLVVMCGVRFMAEAIKMLSPEKTVILPVAEATCPMAEQISPQRVREYKKAHPETCIVAYINTTAALKAECDVCVTSSSALQIVRNIEQTDILFIPDRNLGSYVKENVPEKNIILWDGCCPVHDAITAEDCERAKALHPKAKLLMHPEIPAEALQYADVVGSTAAILQYALNSGEECIIGTENAILDYLKLQRPEGKFYPLSKGLLCPDMKLTTLMDVYRALKGEGGEKIELSEELRLKAKRPIDEMIRLGQ</sequence>
<dbReference type="PANTHER" id="PTHR30573:SF0">
    <property type="entry name" value="QUINOLINATE SYNTHASE, CHLOROPLASTIC"/>
    <property type="match status" value="1"/>
</dbReference>
<keyword evidence="4" id="KW-0004">4Fe-4S</keyword>
<dbReference type="Gene3D" id="3.40.50.10800">
    <property type="entry name" value="NadA-like"/>
    <property type="match status" value="3"/>
</dbReference>
<dbReference type="EMBL" id="JACRSV010000002">
    <property type="protein sequence ID" value="MBC8560213.1"/>
    <property type="molecule type" value="Genomic_DNA"/>
</dbReference>
<dbReference type="RefSeq" id="WP_249295191.1">
    <property type="nucleotide sequence ID" value="NZ_JACRSV010000002.1"/>
</dbReference>
<evidence type="ECO:0000256" key="10">
    <source>
        <dbReference type="NCBIfam" id="TIGR00550"/>
    </source>
</evidence>
<dbReference type="Proteomes" id="UP000610760">
    <property type="component" value="Unassembled WGS sequence"/>
</dbReference>
<dbReference type="GO" id="GO:0034628">
    <property type="term" value="P:'de novo' NAD+ biosynthetic process from L-aspartate"/>
    <property type="evidence" value="ECO:0007669"/>
    <property type="project" value="TreeGrafter"/>
</dbReference>